<reference evidence="5" key="1">
    <citation type="submission" date="2018-05" db="EMBL/GenBank/DDBJ databases">
        <authorList>
            <person name="Lanie J.A."/>
            <person name="Ng W.-L."/>
            <person name="Kazmierczak K.M."/>
            <person name="Andrzejewski T.M."/>
            <person name="Davidsen T.M."/>
            <person name="Wayne K.J."/>
            <person name="Tettelin H."/>
            <person name="Glass J.I."/>
            <person name="Rusch D."/>
            <person name="Podicherti R."/>
            <person name="Tsui H.-C.T."/>
            <person name="Winkler M.E."/>
        </authorList>
    </citation>
    <scope>NUCLEOTIDE SEQUENCE</scope>
</reference>
<name>A0A381VA17_9ZZZZ</name>
<dbReference type="AlphaFoldDB" id="A0A381VA17"/>
<dbReference type="PIRSF" id="PIRSF000521">
    <property type="entry name" value="Transaminase_4ab_Lys_Orn"/>
    <property type="match status" value="1"/>
</dbReference>
<dbReference type="InterPro" id="IPR015421">
    <property type="entry name" value="PyrdxlP-dep_Trfase_major"/>
</dbReference>
<dbReference type="PANTHER" id="PTHR11986">
    <property type="entry name" value="AMINOTRANSFERASE CLASS III"/>
    <property type="match status" value="1"/>
</dbReference>
<dbReference type="HAMAP" id="MF_01107">
    <property type="entry name" value="ArgD_aminotrans_3"/>
    <property type="match status" value="1"/>
</dbReference>
<dbReference type="InterPro" id="IPR005814">
    <property type="entry name" value="Aminotrans_3"/>
</dbReference>
<evidence type="ECO:0000313" key="5">
    <source>
        <dbReference type="EMBL" id="SVA36984.1"/>
    </source>
</evidence>
<dbReference type="InterPro" id="IPR015424">
    <property type="entry name" value="PyrdxlP-dep_Trfase"/>
</dbReference>
<evidence type="ECO:0000256" key="1">
    <source>
        <dbReference type="ARBA" id="ARBA00001933"/>
    </source>
</evidence>
<dbReference type="CDD" id="cd00610">
    <property type="entry name" value="OAT_like"/>
    <property type="match status" value="1"/>
</dbReference>
<keyword evidence="3" id="KW-0808">Transferase</keyword>
<dbReference type="PANTHER" id="PTHR11986:SF113">
    <property type="entry name" value="SUCCINYLORNITHINE TRANSAMINASE"/>
    <property type="match status" value="1"/>
</dbReference>
<evidence type="ECO:0000256" key="3">
    <source>
        <dbReference type="ARBA" id="ARBA00022679"/>
    </source>
</evidence>
<dbReference type="InterPro" id="IPR015422">
    <property type="entry name" value="PyrdxlP-dep_Trfase_small"/>
</dbReference>
<dbReference type="NCBIfam" id="NF002325">
    <property type="entry name" value="PRK01278.1"/>
    <property type="match status" value="1"/>
</dbReference>
<dbReference type="Gene3D" id="3.90.1150.10">
    <property type="entry name" value="Aspartate Aminotransferase, domain 1"/>
    <property type="match status" value="1"/>
</dbReference>
<gene>
    <name evidence="5" type="ORF">METZ01_LOCUS89838</name>
</gene>
<evidence type="ECO:0008006" key="6">
    <source>
        <dbReference type="Google" id="ProtNLM"/>
    </source>
</evidence>
<dbReference type="GO" id="GO:0008483">
    <property type="term" value="F:transaminase activity"/>
    <property type="evidence" value="ECO:0007669"/>
    <property type="project" value="UniProtKB-KW"/>
</dbReference>
<dbReference type="SUPFAM" id="SSF53383">
    <property type="entry name" value="PLP-dependent transferases"/>
    <property type="match status" value="1"/>
</dbReference>
<keyword evidence="4" id="KW-0663">Pyridoxal phosphate</keyword>
<keyword evidence="2" id="KW-0032">Aminotransferase</keyword>
<dbReference type="EMBL" id="UINC01008207">
    <property type="protein sequence ID" value="SVA36984.1"/>
    <property type="molecule type" value="Genomic_DNA"/>
</dbReference>
<dbReference type="Gene3D" id="3.40.640.10">
    <property type="entry name" value="Type I PLP-dependent aspartate aminotransferase-like (Major domain)"/>
    <property type="match status" value="1"/>
</dbReference>
<dbReference type="FunFam" id="3.40.640.10:FF:000004">
    <property type="entry name" value="Acetylornithine aminotransferase"/>
    <property type="match status" value="1"/>
</dbReference>
<dbReference type="NCBIfam" id="TIGR00707">
    <property type="entry name" value="argD"/>
    <property type="match status" value="1"/>
</dbReference>
<dbReference type="Pfam" id="PF00202">
    <property type="entry name" value="Aminotran_3"/>
    <property type="match status" value="1"/>
</dbReference>
<accession>A0A381VA17</accession>
<dbReference type="InterPro" id="IPR050103">
    <property type="entry name" value="Class-III_PLP-dep_AT"/>
</dbReference>
<dbReference type="GO" id="GO:0006526">
    <property type="term" value="P:L-arginine biosynthetic process"/>
    <property type="evidence" value="ECO:0007669"/>
    <property type="project" value="UniProtKB-ARBA"/>
</dbReference>
<dbReference type="InterPro" id="IPR004636">
    <property type="entry name" value="AcOrn/SuccOrn_fam"/>
</dbReference>
<dbReference type="InterPro" id="IPR049704">
    <property type="entry name" value="Aminotrans_3_PPA_site"/>
</dbReference>
<evidence type="ECO:0000256" key="4">
    <source>
        <dbReference type="ARBA" id="ARBA00022898"/>
    </source>
</evidence>
<comment type="cofactor">
    <cofactor evidence="1">
        <name>pyridoxal 5'-phosphate</name>
        <dbReference type="ChEBI" id="CHEBI:597326"/>
    </cofactor>
</comment>
<dbReference type="GO" id="GO:0030170">
    <property type="term" value="F:pyridoxal phosphate binding"/>
    <property type="evidence" value="ECO:0007669"/>
    <property type="project" value="InterPro"/>
</dbReference>
<dbReference type="GO" id="GO:0042802">
    <property type="term" value="F:identical protein binding"/>
    <property type="evidence" value="ECO:0007669"/>
    <property type="project" value="TreeGrafter"/>
</dbReference>
<evidence type="ECO:0000256" key="2">
    <source>
        <dbReference type="ARBA" id="ARBA00022576"/>
    </source>
</evidence>
<proteinExistence type="inferred from homology"/>
<sequence>MSRINEQNEPLKKDYERVILPTYAPADFVIKKAQGSQVWDQNDKNYIDLGGGIAVNCLGHSNPDLLSVLHSQGKRIWHTSNFFISDPAIKLANNLTDLTFANKVFFSNSGSEANEAAIKIARRFFYNKNINKTEILSFSNSFHGRSLLNIALGGSDTFKEGFGPLPELILQANFNDLKSVKKVISNKTAAIIVEPIQGESGIHPASKPFLQGLREICNKKEVILIFDEVQSGVGRTGNLYAYMKYGIKPDILTSAKGLAGGLPIGATLVSKKFAGVLEPGSHGSTFGGNPLVCAVANKVIEIVKDPKLLREVIKKEKKLVNGLKKMSLKYGSFKEIRSFGLWIGCDLRKAEEVKTLIELCYEEGLITVSAGNSTLRMAPALNITDEEIKEALKRLEKALRKFKD</sequence>
<dbReference type="PROSITE" id="PS00600">
    <property type="entry name" value="AA_TRANSFER_CLASS_3"/>
    <property type="match status" value="1"/>
</dbReference>
<organism evidence="5">
    <name type="scientific">marine metagenome</name>
    <dbReference type="NCBI Taxonomy" id="408172"/>
    <lineage>
        <taxon>unclassified sequences</taxon>
        <taxon>metagenomes</taxon>
        <taxon>ecological metagenomes</taxon>
    </lineage>
</organism>
<protein>
    <recommendedName>
        <fullName evidence="6">Acetylornithine transaminase</fullName>
    </recommendedName>
</protein>